<evidence type="ECO:0000259" key="1">
    <source>
        <dbReference type="Pfam" id="PF14206"/>
    </source>
</evidence>
<dbReference type="InterPro" id="IPR025983">
    <property type="entry name" value="Cys_rich_CPCC"/>
</dbReference>
<dbReference type="AlphaFoldDB" id="A0A645CIE9"/>
<sequence length="299" mass="35531">MELFKKLLSKKPEKQDDKTEHILKILKSGFPVEMENDVEIVSKYIFTCIFDDVLDFSNEENCKYTLLNGYLVFFPYRIYGLDKCMTLSFSFTYEQKMIYHAIFSRSCDGFIREKHVKAILDEEYPDWIIPYIIKVCDEYVLEILNLVYEKTSEKCTDRLKAFCRLNGKSFLRSHDRMISYWNEYYRSECYYFKDYVGNKLFNKCFGYTRSLEKELKMKYKCPCCGYYTFDEKPNGSYDICPVCFWEDDIVQLEDPSFAGGANNVSLSQGQRNFKEFGACERKMIPYVRKPKKNELSGIN</sequence>
<dbReference type="EMBL" id="VSSQ01027451">
    <property type="protein sequence ID" value="MPM76707.1"/>
    <property type="molecule type" value="Genomic_DNA"/>
</dbReference>
<gene>
    <name evidence="2" type="ORF">SDC9_123706</name>
</gene>
<protein>
    <recommendedName>
        <fullName evidence="1">Cysteine-rich CPCC domain-containing protein</fullName>
    </recommendedName>
</protein>
<feature type="domain" description="Cysteine-rich CPCC" evidence="1">
    <location>
        <begin position="219"/>
        <end position="294"/>
    </location>
</feature>
<evidence type="ECO:0000313" key="2">
    <source>
        <dbReference type="EMBL" id="MPM76707.1"/>
    </source>
</evidence>
<reference evidence="2" key="1">
    <citation type="submission" date="2019-08" db="EMBL/GenBank/DDBJ databases">
        <authorList>
            <person name="Kucharzyk K."/>
            <person name="Murdoch R.W."/>
            <person name="Higgins S."/>
            <person name="Loffler F."/>
        </authorList>
    </citation>
    <scope>NUCLEOTIDE SEQUENCE</scope>
</reference>
<dbReference type="Pfam" id="PF14206">
    <property type="entry name" value="Cys_rich_CPCC"/>
    <property type="match status" value="1"/>
</dbReference>
<accession>A0A645CIE9</accession>
<comment type="caution">
    <text evidence="2">The sequence shown here is derived from an EMBL/GenBank/DDBJ whole genome shotgun (WGS) entry which is preliminary data.</text>
</comment>
<organism evidence="2">
    <name type="scientific">bioreactor metagenome</name>
    <dbReference type="NCBI Taxonomy" id="1076179"/>
    <lineage>
        <taxon>unclassified sequences</taxon>
        <taxon>metagenomes</taxon>
        <taxon>ecological metagenomes</taxon>
    </lineage>
</organism>
<proteinExistence type="predicted"/>
<name>A0A645CIE9_9ZZZZ</name>